<dbReference type="PANTHER" id="PTHR40627">
    <property type="entry name" value="INDOLE PRENYLTRANSFERASE TDIB-RELATED"/>
    <property type="match status" value="1"/>
</dbReference>
<organism evidence="4 5">
    <name type="scientific">Clonostachys solani</name>
    <dbReference type="NCBI Taxonomy" id="160281"/>
    <lineage>
        <taxon>Eukaryota</taxon>
        <taxon>Fungi</taxon>
        <taxon>Dikarya</taxon>
        <taxon>Ascomycota</taxon>
        <taxon>Pezizomycotina</taxon>
        <taxon>Sordariomycetes</taxon>
        <taxon>Hypocreomycetidae</taxon>
        <taxon>Hypocreales</taxon>
        <taxon>Bionectriaceae</taxon>
        <taxon>Clonostachys</taxon>
    </lineage>
</organism>
<accession>A0A9N9Z5F5</accession>
<feature type="binding site" evidence="3">
    <location>
        <position position="254"/>
    </location>
    <ligand>
        <name>dimethylallyl diphosphate</name>
        <dbReference type="ChEBI" id="CHEBI:57623"/>
    </ligand>
</feature>
<dbReference type="InterPro" id="IPR033964">
    <property type="entry name" value="ABBA"/>
</dbReference>
<evidence type="ECO:0008006" key="6">
    <source>
        <dbReference type="Google" id="ProtNLM"/>
    </source>
</evidence>
<evidence type="ECO:0000313" key="4">
    <source>
        <dbReference type="EMBL" id="CAH0049399.1"/>
    </source>
</evidence>
<dbReference type="EMBL" id="CABFOC020000035">
    <property type="protein sequence ID" value="CAH0049399.1"/>
    <property type="molecule type" value="Genomic_DNA"/>
</dbReference>
<evidence type="ECO:0000256" key="2">
    <source>
        <dbReference type="ARBA" id="ARBA00022679"/>
    </source>
</evidence>
<dbReference type="AlphaFoldDB" id="A0A9N9Z5F5"/>
<dbReference type="CDD" id="cd13929">
    <property type="entry name" value="PT-DMATS_CymD"/>
    <property type="match status" value="1"/>
</dbReference>
<feature type="binding site" evidence="3">
    <location>
        <position position="90"/>
    </location>
    <ligand>
        <name>L-tryptophan</name>
        <dbReference type="ChEBI" id="CHEBI:57912"/>
    </ligand>
</feature>
<dbReference type="SFLD" id="SFLDS00036">
    <property type="entry name" value="Aromatic_Prenyltransferase"/>
    <property type="match status" value="1"/>
</dbReference>
<feature type="binding site" evidence="3">
    <location>
        <position position="183"/>
    </location>
    <ligand>
        <name>dimethylallyl diphosphate</name>
        <dbReference type="ChEBI" id="CHEBI:57623"/>
    </ligand>
</feature>
<dbReference type="InterPro" id="IPR012148">
    <property type="entry name" value="ABBA_DMATS-like"/>
</dbReference>
<protein>
    <recommendedName>
        <fullName evidence="6">4-O-dimethylallyl-L-tyrosine synthase</fullName>
    </recommendedName>
</protein>
<evidence type="ECO:0000256" key="1">
    <source>
        <dbReference type="ARBA" id="ARBA00010209"/>
    </source>
</evidence>
<keyword evidence="5" id="KW-1185">Reference proteome</keyword>
<gene>
    <name evidence="4" type="ORF">CSOL1703_00001355</name>
</gene>
<keyword evidence="2" id="KW-0808">Transferase</keyword>
<reference evidence="4 5" key="2">
    <citation type="submission" date="2021-10" db="EMBL/GenBank/DDBJ databases">
        <authorList>
            <person name="Piombo E."/>
        </authorList>
    </citation>
    <scope>NUCLEOTIDE SEQUENCE [LARGE SCALE GENOMIC DNA]</scope>
</reference>
<feature type="binding site" evidence="3">
    <location>
        <position position="338"/>
    </location>
    <ligand>
        <name>dimethylallyl diphosphate</name>
        <dbReference type="ChEBI" id="CHEBI:57623"/>
    </ligand>
</feature>
<evidence type="ECO:0000256" key="3">
    <source>
        <dbReference type="PIRSR" id="PIRSR000509-1"/>
    </source>
</evidence>
<dbReference type="PIRSF" id="PIRSF000509">
    <property type="entry name" value="Trp_DMAT"/>
    <property type="match status" value="1"/>
</dbReference>
<reference evidence="5" key="1">
    <citation type="submission" date="2019-06" db="EMBL/GenBank/DDBJ databases">
        <authorList>
            <person name="Broberg M."/>
        </authorList>
    </citation>
    <scope>NUCLEOTIDE SEQUENCE [LARGE SCALE GENOMIC DNA]</scope>
</reference>
<dbReference type="OrthoDB" id="3354387at2759"/>
<feature type="binding site" evidence="3">
    <location>
        <position position="252"/>
    </location>
    <ligand>
        <name>dimethylallyl diphosphate</name>
        <dbReference type="ChEBI" id="CHEBI:57623"/>
    </ligand>
</feature>
<proteinExistence type="inferred from homology"/>
<comment type="similarity">
    <text evidence="1">Belongs to the tryptophan dimethylallyltransferase family.</text>
</comment>
<dbReference type="InterPro" id="IPR017795">
    <property type="entry name" value="ABBA_NscD-like"/>
</dbReference>
<dbReference type="GO" id="GO:0016765">
    <property type="term" value="F:transferase activity, transferring alkyl or aryl (other than methyl) groups"/>
    <property type="evidence" value="ECO:0007669"/>
    <property type="project" value="InterPro"/>
</dbReference>
<feature type="binding site" evidence="3">
    <location>
        <position position="256"/>
    </location>
    <ligand>
        <name>dimethylallyl diphosphate</name>
        <dbReference type="ChEBI" id="CHEBI:57623"/>
    </ligand>
</feature>
<dbReference type="NCBIfam" id="TIGR03429">
    <property type="entry name" value="arom_pren_DMATS"/>
    <property type="match status" value="1"/>
</dbReference>
<sequence length="427" mass="47750">MAPTRPSTATSAFHRADSDAAYDLDDHALLWWRSSGHALAVLLDKAGYLDDAQFRLLKFIRAVTPSLGRFPVSGKQKWRSFMTDDHTPIELSWDWGTAGKPPKIRFSIEPVGPHAGTPLDPDNKSAAYGFLEMMVQLLPATHMDWLNHFRQRLCGPNVRGAIEGHATKEFYAFDLGEDDIVSKAYFFPGYEAKRTGQTNMDVILQTIRSAPGSTSEIAQALSVFQDYVQDSTTPPLEMDMLATDLVDTAASRFKIYFRVRASSFASMQNTMTLGNRLNHPGMQPALEDLREFYHASRSQDCYVPSDDVNIIGNDHRTGGILYYVELKSGSPIPMVKVYIPVRHYAESEETIINALDRHLRHVQSPNSDIIASYKDALQAIFTPESLQTRSGLHTYIACSIEADGELRVVSYINPCRARLVPTSKGRQ</sequence>
<dbReference type="SFLD" id="SFLDG01162">
    <property type="entry name" value="I"/>
    <property type="match status" value="1"/>
</dbReference>
<evidence type="ECO:0000313" key="5">
    <source>
        <dbReference type="Proteomes" id="UP000775872"/>
    </source>
</evidence>
<comment type="caution">
    <text evidence="4">The sequence shown here is derived from an EMBL/GenBank/DDBJ whole genome shotgun (WGS) entry which is preliminary data.</text>
</comment>
<feature type="binding site" evidence="3">
    <location>
        <position position="105"/>
    </location>
    <ligand>
        <name>dimethylallyl diphosphate</name>
        <dbReference type="ChEBI" id="CHEBI:57623"/>
    </ligand>
</feature>
<dbReference type="Proteomes" id="UP000775872">
    <property type="component" value="Unassembled WGS sequence"/>
</dbReference>
<name>A0A9N9Z5F5_9HYPO</name>
<feature type="binding site" evidence="3">
    <location>
        <position position="185"/>
    </location>
    <ligand>
        <name>dimethylallyl diphosphate</name>
        <dbReference type="ChEBI" id="CHEBI:57623"/>
    </ligand>
</feature>
<dbReference type="Pfam" id="PF11991">
    <property type="entry name" value="Trp_DMAT"/>
    <property type="match status" value="1"/>
</dbReference>
<dbReference type="GO" id="GO:0009820">
    <property type="term" value="P:alkaloid metabolic process"/>
    <property type="evidence" value="ECO:0007669"/>
    <property type="project" value="InterPro"/>
</dbReference>
<dbReference type="PANTHER" id="PTHR40627:SF4">
    <property type="entry name" value="PRENYLTRANSFERASE ASQH1-RELATED"/>
    <property type="match status" value="1"/>
</dbReference>